<dbReference type="InterPro" id="IPR041698">
    <property type="entry name" value="Methyltransf_25"/>
</dbReference>
<dbReference type="Gene3D" id="3.40.50.150">
    <property type="entry name" value="Vaccinia Virus protein VP39"/>
    <property type="match status" value="1"/>
</dbReference>
<dbReference type="HOGENOM" id="CLU_1060515_0_0_9"/>
<reference evidence="2 3" key="1">
    <citation type="submission" date="2011-08" db="EMBL/GenBank/DDBJ databases">
        <title>The Genome Sequence of Clostridium hathewayi WAL-18680.</title>
        <authorList>
            <consortium name="The Broad Institute Genome Sequencing Platform"/>
            <person name="Earl A."/>
            <person name="Ward D."/>
            <person name="Feldgarden M."/>
            <person name="Gevers D."/>
            <person name="Finegold S.M."/>
            <person name="Summanen P.H."/>
            <person name="Molitoris D.R."/>
            <person name="Song M."/>
            <person name="Daigneault M."/>
            <person name="Allen-Vercoe E."/>
            <person name="Young S.K."/>
            <person name="Zeng Q."/>
            <person name="Gargeya S."/>
            <person name="Fitzgerald M."/>
            <person name="Haas B."/>
            <person name="Abouelleil A."/>
            <person name="Alvarado L."/>
            <person name="Arachchi H.M."/>
            <person name="Berlin A."/>
            <person name="Brown A."/>
            <person name="Chapman S.B."/>
            <person name="Chen Z."/>
            <person name="Dunbar C."/>
            <person name="Freedman E."/>
            <person name="Gearin G."/>
            <person name="Gellesch M."/>
            <person name="Goldberg J."/>
            <person name="Griggs A."/>
            <person name="Gujja S."/>
            <person name="Heiman D."/>
            <person name="Howarth C."/>
            <person name="Larson L."/>
            <person name="Lui A."/>
            <person name="MacDonald P.J.P."/>
            <person name="Montmayeur A."/>
            <person name="Murphy C."/>
            <person name="Neiman D."/>
            <person name="Pearson M."/>
            <person name="Priest M."/>
            <person name="Roberts A."/>
            <person name="Saif S."/>
            <person name="Shea T."/>
            <person name="Shenoy N."/>
            <person name="Sisk P."/>
            <person name="Stolte C."/>
            <person name="Sykes S."/>
            <person name="Wortman J."/>
            <person name="Nusbaum C."/>
            <person name="Birren B."/>
        </authorList>
    </citation>
    <scope>NUCLEOTIDE SEQUENCE [LARGE SCALE GENOMIC DNA]</scope>
    <source>
        <strain evidence="2 3">WAL-18680</strain>
    </source>
</reference>
<dbReference type="CDD" id="cd02440">
    <property type="entry name" value="AdoMet_MTases"/>
    <property type="match status" value="1"/>
</dbReference>
<dbReference type="PATRIC" id="fig|742737.3.peg.526"/>
<dbReference type="AlphaFoldDB" id="G5IAE6"/>
<gene>
    <name evidence="2" type="ORF">HMPREF9473_00526</name>
</gene>
<name>G5IAE6_9FIRM</name>
<evidence type="ECO:0000259" key="1">
    <source>
        <dbReference type="Pfam" id="PF13649"/>
    </source>
</evidence>
<dbReference type="SUPFAM" id="SSF53335">
    <property type="entry name" value="S-adenosyl-L-methionine-dependent methyltransferases"/>
    <property type="match status" value="1"/>
</dbReference>
<comment type="caution">
    <text evidence="2">The sequence shown here is derived from an EMBL/GenBank/DDBJ whole genome shotgun (WGS) entry which is preliminary data.</text>
</comment>
<dbReference type="Pfam" id="PF13649">
    <property type="entry name" value="Methyltransf_25"/>
    <property type="match status" value="1"/>
</dbReference>
<feature type="domain" description="Methyltransferase" evidence="1">
    <location>
        <begin position="47"/>
        <end position="138"/>
    </location>
</feature>
<proteinExistence type="predicted"/>
<evidence type="ECO:0000313" key="3">
    <source>
        <dbReference type="Proteomes" id="UP000005384"/>
    </source>
</evidence>
<evidence type="ECO:0000313" key="2">
    <source>
        <dbReference type="EMBL" id="EHI61503.1"/>
    </source>
</evidence>
<protein>
    <recommendedName>
        <fullName evidence="1">Methyltransferase domain-containing protein</fullName>
    </recommendedName>
</protein>
<dbReference type="Proteomes" id="UP000005384">
    <property type="component" value="Unassembled WGS sequence"/>
</dbReference>
<accession>G5IAE6</accession>
<sequence>MDLLERYGADRKLALREHSRLDYLYALSDMRENLLEWYPFRAEGRLLQIGSDYGAMTGLYCRRVAEVVVLDESQDNLEANRMRHREEEHVTYVHGTLEDYVNQSRRVECFDYVVFVGSMRPDYEAYMHGVKRMLKPGGELIVAVCNPFGMKYWAGAQKDEFSYSRNALVKLLAETEDGMDDGNQLEFYYPMPDYKLPISIYSQSYLPGKGDLTNTLTAYDYPKYLLLDIGASYDAVCEDGQFENFANSFLVIWRKYGAN</sequence>
<dbReference type="InterPro" id="IPR029063">
    <property type="entry name" value="SAM-dependent_MTases_sf"/>
</dbReference>
<organism evidence="2 3">
    <name type="scientific">Hungatella hathewayi WAL-18680</name>
    <dbReference type="NCBI Taxonomy" id="742737"/>
    <lineage>
        <taxon>Bacteria</taxon>
        <taxon>Bacillati</taxon>
        <taxon>Bacillota</taxon>
        <taxon>Clostridia</taxon>
        <taxon>Lachnospirales</taxon>
        <taxon>Lachnospiraceae</taxon>
        <taxon>Hungatella</taxon>
    </lineage>
</organism>
<keyword evidence="3" id="KW-1185">Reference proteome</keyword>
<dbReference type="EMBL" id="ADLN01000002">
    <property type="protein sequence ID" value="EHI61503.1"/>
    <property type="molecule type" value="Genomic_DNA"/>
</dbReference>